<dbReference type="GO" id="GO:0004792">
    <property type="term" value="F:thiosulfate-cyanide sulfurtransferase activity"/>
    <property type="evidence" value="ECO:0007669"/>
    <property type="project" value="InterPro"/>
</dbReference>
<sequence length="286" mass="33534">MANRYLIEVDELYDKLNEDNLVIVDTREPEDYLIDHIPGAINIYDIFSYLATESNGGYEQMRNHFAGLFGLNGIDSSKEVVVYEDAMDNGYGRSCRGWFIFSHMGHKNTRILHGGYQAWLDKNMRVEKNTPHPELKKFEIVADNSIILNKRQMLKAIENPAITIIDCRDRTEWVGVSSSPYGPEFTPRKGRIPGSIWIEWYNSMEYKDYIPWFKSPEQLNEMFRRFGLSEDKELYLYCFKGARTSNLFVALKMAGFEKVFNYLASWNEWSRDFSLPIEHGYPKRKH</sequence>
<dbReference type="InterPro" id="IPR001307">
    <property type="entry name" value="Thiosulphate_STrfase_CS"/>
</dbReference>
<dbReference type="CDD" id="cd01449">
    <property type="entry name" value="TST_Repeat_2"/>
    <property type="match status" value="1"/>
</dbReference>
<evidence type="ECO:0000313" key="4">
    <source>
        <dbReference type="Proteomes" id="UP000009011"/>
    </source>
</evidence>
<dbReference type="PROSITE" id="PS50206">
    <property type="entry name" value="RHODANESE_3"/>
    <property type="match status" value="2"/>
</dbReference>
<protein>
    <submittedName>
        <fullName evidence="3">Putative thiosulfate sulfurtransferase (Rhodanese-like protein)</fullName>
    </submittedName>
</protein>
<dbReference type="PANTHER" id="PTHR43855">
    <property type="entry name" value="THIOSULFATE SULFURTRANSFERASE"/>
    <property type="match status" value="1"/>
</dbReference>
<dbReference type="Proteomes" id="UP000009011">
    <property type="component" value="Chromosome"/>
</dbReference>
<gene>
    <name evidence="3" type="ordered locus">MROS_2787</name>
</gene>
<dbReference type="Gene3D" id="3.40.250.10">
    <property type="entry name" value="Rhodanese-like domain"/>
    <property type="match status" value="2"/>
</dbReference>
<dbReference type="InterPro" id="IPR001763">
    <property type="entry name" value="Rhodanese-like_dom"/>
</dbReference>
<dbReference type="InterPro" id="IPR051126">
    <property type="entry name" value="Thiosulfate_sulfurtransferase"/>
</dbReference>
<accession>I6YZM5</accession>
<dbReference type="HOGENOM" id="CLU_031618_1_7_10"/>
<keyword evidence="4" id="KW-1185">Reference proteome</keyword>
<evidence type="ECO:0000259" key="2">
    <source>
        <dbReference type="PROSITE" id="PS50206"/>
    </source>
</evidence>
<dbReference type="KEGG" id="mro:MROS_2787"/>
<feature type="domain" description="Rhodanese" evidence="2">
    <location>
        <begin position="17"/>
        <end position="128"/>
    </location>
</feature>
<dbReference type="SUPFAM" id="SSF52821">
    <property type="entry name" value="Rhodanese/Cell cycle control phosphatase"/>
    <property type="match status" value="2"/>
</dbReference>
<dbReference type="eggNOG" id="COG2897">
    <property type="taxonomic scope" value="Bacteria"/>
</dbReference>
<dbReference type="RefSeq" id="WP_014857447.1">
    <property type="nucleotide sequence ID" value="NC_018178.1"/>
</dbReference>
<keyword evidence="3" id="KW-0808">Transferase</keyword>
<dbReference type="EMBL" id="CP003557">
    <property type="protein sequence ID" value="AFN76017.1"/>
    <property type="molecule type" value="Genomic_DNA"/>
</dbReference>
<dbReference type="Pfam" id="PF00581">
    <property type="entry name" value="Rhodanese"/>
    <property type="match status" value="2"/>
</dbReference>
<reference evidence="3 4" key="1">
    <citation type="journal article" date="2013" name="PLoS ONE">
        <title>Genomic analysis of Melioribacter roseus, facultatively anaerobic organotrophic bacterium representing a novel deep lineage within Bacteriodetes/Chlorobi group.</title>
        <authorList>
            <person name="Kadnikov V.V."/>
            <person name="Mardanov A.V."/>
            <person name="Podosokorskaya O.A."/>
            <person name="Gavrilov S.N."/>
            <person name="Kublanov I.V."/>
            <person name="Beletsky A.V."/>
            <person name="Bonch-Osmolovskaya E.A."/>
            <person name="Ravin N.V."/>
        </authorList>
    </citation>
    <scope>NUCLEOTIDE SEQUENCE [LARGE SCALE GENOMIC DNA]</scope>
    <source>
        <strain evidence="4">JCM 17771 / P3M-2</strain>
    </source>
</reference>
<keyword evidence="1" id="KW-0677">Repeat</keyword>
<dbReference type="PROSITE" id="PS00380">
    <property type="entry name" value="RHODANESE_1"/>
    <property type="match status" value="1"/>
</dbReference>
<dbReference type="PATRIC" id="fig|1191523.3.peg.2924"/>
<organism evidence="3 4">
    <name type="scientific">Melioribacter roseus (strain DSM 23840 / JCM 17771 / VKM B-2668 / P3M-2)</name>
    <dbReference type="NCBI Taxonomy" id="1191523"/>
    <lineage>
        <taxon>Bacteria</taxon>
        <taxon>Pseudomonadati</taxon>
        <taxon>Ignavibacteriota</taxon>
        <taxon>Ignavibacteria</taxon>
        <taxon>Ignavibacteriales</taxon>
        <taxon>Melioribacteraceae</taxon>
        <taxon>Melioribacter</taxon>
    </lineage>
</organism>
<proteinExistence type="predicted"/>
<feature type="domain" description="Rhodanese" evidence="2">
    <location>
        <begin position="158"/>
        <end position="278"/>
    </location>
</feature>
<dbReference type="CDD" id="cd01448">
    <property type="entry name" value="TST_Repeat_1"/>
    <property type="match status" value="1"/>
</dbReference>
<evidence type="ECO:0000313" key="3">
    <source>
        <dbReference type="EMBL" id="AFN76017.1"/>
    </source>
</evidence>
<dbReference type="STRING" id="1191523.MROS_2787"/>
<evidence type="ECO:0000256" key="1">
    <source>
        <dbReference type="ARBA" id="ARBA00022737"/>
    </source>
</evidence>
<dbReference type="PANTHER" id="PTHR43855:SF1">
    <property type="entry name" value="THIOSULFATE SULFURTRANSFERASE"/>
    <property type="match status" value="1"/>
</dbReference>
<dbReference type="AlphaFoldDB" id="I6YZM5"/>
<dbReference type="InterPro" id="IPR036873">
    <property type="entry name" value="Rhodanese-like_dom_sf"/>
</dbReference>
<dbReference type="SMART" id="SM00450">
    <property type="entry name" value="RHOD"/>
    <property type="match status" value="2"/>
</dbReference>
<dbReference type="OrthoDB" id="9770030at2"/>
<name>I6YZM5_MELRP</name>